<dbReference type="InterPro" id="IPR043171">
    <property type="entry name" value="Ap4A_phos1/2-like"/>
</dbReference>
<gene>
    <name evidence="3" type="ORF">BCR38DRAFT_400867</name>
</gene>
<evidence type="ECO:0000313" key="3">
    <source>
        <dbReference type="EMBL" id="ORY57766.1"/>
    </source>
</evidence>
<dbReference type="Pfam" id="PF09830">
    <property type="entry name" value="ATP_transf"/>
    <property type="match status" value="1"/>
</dbReference>
<dbReference type="GeneID" id="63773961"/>
<dbReference type="Gene3D" id="3.30.428.70">
    <property type="match status" value="1"/>
</dbReference>
<reference evidence="3 4" key="1">
    <citation type="submission" date="2016-07" db="EMBL/GenBank/DDBJ databases">
        <title>Pervasive Adenine N6-methylation of Active Genes in Fungi.</title>
        <authorList>
            <consortium name="DOE Joint Genome Institute"/>
            <person name="Mondo S.J."/>
            <person name="Dannebaum R.O."/>
            <person name="Kuo R.C."/>
            <person name="Labutti K."/>
            <person name="Haridas S."/>
            <person name="Kuo A."/>
            <person name="Salamov A."/>
            <person name="Ahrendt S.R."/>
            <person name="Lipzen A."/>
            <person name="Sullivan W."/>
            <person name="Andreopoulos W.B."/>
            <person name="Clum A."/>
            <person name="Lindquist E."/>
            <person name="Daum C."/>
            <person name="Ramamoorthy G.K."/>
            <person name="Gryganskyi A."/>
            <person name="Culley D."/>
            <person name="Magnuson J.K."/>
            <person name="James T.Y."/>
            <person name="O'Malley M.A."/>
            <person name="Stajich J.E."/>
            <person name="Spatafora J.W."/>
            <person name="Visel A."/>
            <person name="Grigoriev I.V."/>
        </authorList>
    </citation>
    <scope>NUCLEOTIDE SEQUENCE [LARGE SCALE GENOMIC DNA]</scope>
    <source>
        <strain evidence="3 4">CBS 129021</strain>
    </source>
</reference>
<dbReference type="Proteomes" id="UP000193689">
    <property type="component" value="Unassembled WGS sequence"/>
</dbReference>
<evidence type="ECO:0000259" key="1">
    <source>
        <dbReference type="Pfam" id="PF09830"/>
    </source>
</evidence>
<dbReference type="InterPro" id="IPR019200">
    <property type="entry name" value="ATP_adenylylTrfase_C"/>
</dbReference>
<dbReference type="GO" id="GO:0005524">
    <property type="term" value="F:ATP binding"/>
    <property type="evidence" value="ECO:0007669"/>
    <property type="project" value="InterPro"/>
</dbReference>
<feature type="domain" description="Ap4A phosphorylase 1/2 N-terminal" evidence="2">
    <location>
        <begin position="32"/>
        <end position="169"/>
    </location>
</feature>
<dbReference type="Pfam" id="PF19327">
    <property type="entry name" value="Ap4A_phos_N"/>
    <property type="match status" value="1"/>
</dbReference>
<dbReference type="SUPFAM" id="SSF54197">
    <property type="entry name" value="HIT-like"/>
    <property type="match status" value="1"/>
</dbReference>
<dbReference type="RefSeq" id="XP_040710895.1">
    <property type="nucleotide sequence ID" value="XM_040857749.1"/>
</dbReference>
<organism evidence="3 4">
    <name type="scientific">Pseudomassariella vexata</name>
    <dbReference type="NCBI Taxonomy" id="1141098"/>
    <lineage>
        <taxon>Eukaryota</taxon>
        <taxon>Fungi</taxon>
        <taxon>Dikarya</taxon>
        <taxon>Ascomycota</taxon>
        <taxon>Pezizomycotina</taxon>
        <taxon>Sordariomycetes</taxon>
        <taxon>Xylariomycetidae</taxon>
        <taxon>Amphisphaeriales</taxon>
        <taxon>Pseudomassariaceae</taxon>
        <taxon>Pseudomassariella</taxon>
    </lineage>
</organism>
<dbReference type="InterPro" id="IPR009163">
    <property type="entry name" value="Ap4A_phos1/2"/>
</dbReference>
<keyword evidence="4" id="KW-1185">Reference proteome</keyword>
<dbReference type="InParanoid" id="A0A1Y2DF55"/>
<keyword evidence="3" id="KW-0808">Transferase</keyword>
<dbReference type="InterPro" id="IPR045759">
    <property type="entry name" value="Ap4A_phos1/2_N"/>
</dbReference>
<evidence type="ECO:0000259" key="2">
    <source>
        <dbReference type="Pfam" id="PF19327"/>
    </source>
</evidence>
<dbReference type="GO" id="GO:0009117">
    <property type="term" value="P:nucleotide metabolic process"/>
    <property type="evidence" value="ECO:0007669"/>
    <property type="project" value="InterPro"/>
</dbReference>
<dbReference type="InterPro" id="IPR036265">
    <property type="entry name" value="HIT-like_sf"/>
</dbReference>
<dbReference type="EMBL" id="MCFJ01000018">
    <property type="protein sequence ID" value="ORY57766.1"/>
    <property type="molecule type" value="Genomic_DNA"/>
</dbReference>
<dbReference type="GO" id="GO:0003877">
    <property type="term" value="F:ATP:ADP adenylyltransferase activity"/>
    <property type="evidence" value="ECO:0007669"/>
    <property type="project" value="InterPro"/>
</dbReference>
<feature type="domain" description="ATP adenylyltransferase C-terminal" evidence="1">
    <location>
        <begin position="186"/>
        <end position="293"/>
    </location>
</feature>
<name>A0A1Y2DF55_9PEZI</name>
<dbReference type="PANTHER" id="PTHR38420:SF1">
    <property type="entry name" value="PUTATIVE (AFU_ORTHOLOGUE AFUA_5G14690)-RELATED"/>
    <property type="match status" value="1"/>
</dbReference>
<dbReference type="STRING" id="1141098.A0A1Y2DF55"/>
<dbReference type="OrthoDB" id="10267950at2759"/>
<proteinExistence type="predicted"/>
<dbReference type="AlphaFoldDB" id="A0A1Y2DF55"/>
<protein>
    <submittedName>
        <fullName evidence="3">ATP adenylyltransferase-domain-containing protein</fullName>
    </submittedName>
</protein>
<accession>A0A1Y2DF55</accession>
<sequence length="297" mass="33577">MQLPLSEDNVLIEFNRRHQSGKIFYDNDPQIRLITIDGFKFEFAITEAISKKPYIKDNKDEPPQTADPLIPRPTGFAPGSDINVSGYEVTDINGTHQLAFNKFCMYCPHLLLLTNDGYKRQYEHLDVADFAAGCSTLESLGWNYFMFFNCGKDGGCSRLHKHIQLAPYQKGRLAPWPARAGDVQAKVPYEFILRRFEHQTGPEQVVEVYEQMVVKAREMLGVSDDSSLSEHVPHNLVMGKNWMLLIPRRKAGCGGAYANALGMLGMVSVANSEELRCWKAQGPWQVLEELGLPRSHE</sequence>
<dbReference type="PANTHER" id="PTHR38420">
    <property type="entry name" value="AP-4-A PHOSPHORYLASE II"/>
    <property type="match status" value="1"/>
</dbReference>
<evidence type="ECO:0000313" key="4">
    <source>
        <dbReference type="Proteomes" id="UP000193689"/>
    </source>
</evidence>
<comment type="caution">
    <text evidence="3">The sequence shown here is derived from an EMBL/GenBank/DDBJ whole genome shotgun (WGS) entry which is preliminary data.</text>
</comment>
<keyword evidence="3" id="KW-0548">Nucleotidyltransferase</keyword>